<dbReference type="GO" id="GO:0043565">
    <property type="term" value="F:sequence-specific DNA binding"/>
    <property type="evidence" value="ECO:0007669"/>
    <property type="project" value="InterPro"/>
</dbReference>
<protein>
    <recommendedName>
        <fullName evidence="5">HTH araC/xylS-type domain-containing protein</fullName>
    </recommendedName>
</protein>
<evidence type="ECO:0000313" key="6">
    <source>
        <dbReference type="EMBL" id="KKN99439.1"/>
    </source>
</evidence>
<evidence type="ECO:0000256" key="1">
    <source>
        <dbReference type="ARBA" id="ARBA00023015"/>
    </source>
</evidence>
<dbReference type="SUPFAM" id="SSF46689">
    <property type="entry name" value="Homeodomain-like"/>
    <property type="match status" value="2"/>
</dbReference>
<evidence type="ECO:0000256" key="3">
    <source>
        <dbReference type="ARBA" id="ARBA00023159"/>
    </source>
</evidence>
<dbReference type="InterPro" id="IPR018062">
    <property type="entry name" value="HTH_AraC-typ_CS"/>
</dbReference>
<feature type="domain" description="HTH araC/xylS-type" evidence="5">
    <location>
        <begin position="168"/>
        <end position="266"/>
    </location>
</feature>
<keyword evidence="4" id="KW-0804">Transcription</keyword>
<proteinExistence type="predicted"/>
<dbReference type="EMBL" id="LAZR01000046">
    <property type="protein sequence ID" value="KKN99439.1"/>
    <property type="molecule type" value="Genomic_DNA"/>
</dbReference>
<evidence type="ECO:0000256" key="4">
    <source>
        <dbReference type="ARBA" id="ARBA00023163"/>
    </source>
</evidence>
<dbReference type="PANTHER" id="PTHR46796">
    <property type="entry name" value="HTH-TYPE TRANSCRIPTIONAL ACTIVATOR RHAS-RELATED"/>
    <property type="match status" value="1"/>
</dbReference>
<dbReference type="SMART" id="SM00342">
    <property type="entry name" value="HTH_ARAC"/>
    <property type="match status" value="1"/>
</dbReference>
<name>A0A0F9V632_9ZZZZ</name>
<dbReference type="InterPro" id="IPR009057">
    <property type="entry name" value="Homeodomain-like_sf"/>
</dbReference>
<keyword evidence="1" id="KW-0805">Transcription regulation</keyword>
<accession>A0A0F9V632</accession>
<dbReference type="PROSITE" id="PS01124">
    <property type="entry name" value="HTH_ARAC_FAMILY_2"/>
    <property type="match status" value="1"/>
</dbReference>
<dbReference type="Pfam" id="PF02311">
    <property type="entry name" value="AraC_binding"/>
    <property type="match status" value="1"/>
</dbReference>
<dbReference type="AlphaFoldDB" id="A0A0F9V632"/>
<comment type="caution">
    <text evidence="6">The sequence shown here is derived from an EMBL/GenBank/DDBJ whole genome shotgun (WGS) entry which is preliminary data.</text>
</comment>
<dbReference type="InterPro" id="IPR018060">
    <property type="entry name" value="HTH_AraC"/>
</dbReference>
<organism evidence="6">
    <name type="scientific">marine sediment metagenome</name>
    <dbReference type="NCBI Taxonomy" id="412755"/>
    <lineage>
        <taxon>unclassified sequences</taxon>
        <taxon>metagenomes</taxon>
        <taxon>ecological metagenomes</taxon>
    </lineage>
</organism>
<reference evidence="6" key="1">
    <citation type="journal article" date="2015" name="Nature">
        <title>Complex archaea that bridge the gap between prokaryotes and eukaryotes.</title>
        <authorList>
            <person name="Spang A."/>
            <person name="Saw J.H."/>
            <person name="Jorgensen S.L."/>
            <person name="Zaremba-Niedzwiedzka K."/>
            <person name="Martijn J."/>
            <person name="Lind A.E."/>
            <person name="van Eijk R."/>
            <person name="Schleper C."/>
            <person name="Guy L."/>
            <person name="Ettema T.J."/>
        </authorList>
    </citation>
    <scope>NUCLEOTIDE SEQUENCE</scope>
</reference>
<dbReference type="PANTHER" id="PTHR46796:SF2">
    <property type="entry name" value="TRANSCRIPTIONAL REGULATORY PROTEIN"/>
    <property type="match status" value="1"/>
</dbReference>
<dbReference type="PROSITE" id="PS00041">
    <property type="entry name" value="HTH_ARAC_FAMILY_1"/>
    <property type="match status" value="1"/>
</dbReference>
<dbReference type="Gene3D" id="1.10.10.60">
    <property type="entry name" value="Homeodomain-like"/>
    <property type="match status" value="1"/>
</dbReference>
<dbReference type="SUPFAM" id="SSF51215">
    <property type="entry name" value="Regulatory protein AraC"/>
    <property type="match status" value="1"/>
</dbReference>
<dbReference type="InterPro" id="IPR037923">
    <property type="entry name" value="HTH-like"/>
</dbReference>
<dbReference type="Pfam" id="PF12833">
    <property type="entry name" value="HTH_18"/>
    <property type="match status" value="1"/>
</dbReference>
<sequence>MAEPASQFLQRSPALPFIELRQADRSSACYQQHTHDEFSFGVIDQGHTVYRNRQQLQRIGVGSMVTVNPGEVHSCNPAAGLWSYRMVFLNAAWLGVLQREMLGGGDDYQCFPAATNGTPGANERFNAMFATLLNADTALAAETQLIELMQPLFAGGSSAVQAKHPGVAQARELIMDQLDSNLQLETLAEVAGLNRYQLIRGFKREFGQAPHAYQLDARIKQARVQLRRNECSLNALALDLGFADQAHFQRHFKLRMALTPGQYRAFYRAA</sequence>
<evidence type="ECO:0000259" key="5">
    <source>
        <dbReference type="PROSITE" id="PS01124"/>
    </source>
</evidence>
<keyword evidence="2" id="KW-0238">DNA-binding</keyword>
<keyword evidence="3" id="KW-0010">Activator</keyword>
<dbReference type="GO" id="GO:0003700">
    <property type="term" value="F:DNA-binding transcription factor activity"/>
    <property type="evidence" value="ECO:0007669"/>
    <property type="project" value="InterPro"/>
</dbReference>
<evidence type="ECO:0000256" key="2">
    <source>
        <dbReference type="ARBA" id="ARBA00023125"/>
    </source>
</evidence>
<gene>
    <name evidence="6" type="ORF">LCGC14_0135300</name>
</gene>
<dbReference type="InterPro" id="IPR050204">
    <property type="entry name" value="AraC_XylS_family_regulators"/>
</dbReference>
<dbReference type="InterPro" id="IPR003313">
    <property type="entry name" value="AraC-bd"/>
</dbReference>